<keyword evidence="2" id="KW-1185">Reference proteome</keyword>
<dbReference type="EMBL" id="CM039435">
    <property type="protein sequence ID" value="KAI4317092.1"/>
    <property type="molecule type" value="Genomic_DNA"/>
</dbReference>
<evidence type="ECO:0000313" key="2">
    <source>
        <dbReference type="Proteomes" id="UP000828941"/>
    </source>
</evidence>
<sequence length="66" mass="7824">MNVVFLLLCMVYRGYGSTHHRIEAIIKDWFRRMGYQIQLDRGTHGLVKKLIMCSTRTAPRICRLQK</sequence>
<gene>
    <name evidence="1" type="ORF">L6164_024998</name>
</gene>
<protein>
    <submittedName>
        <fullName evidence="1">Uncharacterized protein</fullName>
    </submittedName>
</protein>
<organism evidence="1 2">
    <name type="scientific">Bauhinia variegata</name>
    <name type="common">Purple orchid tree</name>
    <name type="synonym">Phanera variegata</name>
    <dbReference type="NCBI Taxonomy" id="167791"/>
    <lineage>
        <taxon>Eukaryota</taxon>
        <taxon>Viridiplantae</taxon>
        <taxon>Streptophyta</taxon>
        <taxon>Embryophyta</taxon>
        <taxon>Tracheophyta</taxon>
        <taxon>Spermatophyta</taxon>
        <taxon>Magnoliopsida</taxon>
        <taxon>eudicotyledons</taxon>
        <taxon>Gunneridae</taxon>
        <taxon>Pentapetalae</taxon>
        <taxon>rosids</taxon>
        <taxon>fabids</taxon>
        <taxon>Fabales</taxon>
        <taxon>Fabaceae</taxon>
        <taxon>Cercidoideae</taxon>
        <taxon>Cercideae</taxon>
        <taxon>Bauhiniinae</taxon>
        <taxon>Bauhinia</taxon>
    </lineage>
</organism>
<evidence type="ECO:0000313" key="1">
    <source>
        <dbReference type="EMBL" id="KAI4317092.1"/>
    </source>
</evidence>
<reference evidence="1 2" key="1">
    <citation type="journal article" date="2022" name="DNA Res.">
        <title>Chromosomal-level genome assembly of the orchid tree Bauhinia variegata (Leguminosae; Cercidoideae) supports the allotetraploid origin hypothesis of Bauhinia.</title>
        <authorList>
            <person name="Zhong Y."/>
            <person name="Chen Y."/>
            <person name="Zheng D."/>
            <person name="Pang J."/>
            <person name="Liu Y."/>
            <person name="Luo S."/>
            <person name="Meng S."/>
            <person name="Qian L."/>
            <person name="Wei D."/>
            <person name="Dai S."/>
            <person name="Zhou R."/>
        </authorList>
    </citation>
    <scope>NUCLEOTIDE SEQUENCE [LARGE SCALE GENOMIC DNA]</scope>
    <source>
        <strain evidence="1">BV-YZ2020</strain>
    </source>
</reference>
<comment type="caution">
    <text evidence="1">The sequence shown here is derived from an EMBL/GenBank/DDBJ whole genome shotgun (WGS) entry which is preliminary data.</text>
</comment>
<accession>A0ACB9LZ86</accession>
<proteinExistence type="predicted"/>
<name>A0ACB9LZ86_BAUVA</name>
<dbReference type="Proteomes" id="UP000828941">
    <property type="component" value="Chromosome 10"/>
</dbReference>